<dbReference type="AlphaFoldDB" id="A0A318J5I2"/>
<dbReference type="RefSeq" id="WP_110256392.1">
    <property type="nucleotide sequence ID" value="NZ_QJKB01000006.1"/>
</dbReference>
<evidence type="ECO:0000256" key="1">
    <source>
        <dbReference type="SAM" id="SignalP"/>
    </source>
</evidence>
<sequence>MLKPISICVIILALSASYQTSFAQGSEIATRQAYKLPPGAELQYSIKAKQSGLPLSGSASVKWHVADQKYSIVTETHAMLVGKILDASSHGSIDEYGLAPDKFVEKRFRKPATTTSFERDSKTLRFSASTETYVLKGGEQDRTSASWQLIAIARAAGEAFKAGSEWKMLVAGRRDADPWTFKVLGSENIKTPMGDMVAIHVSKAPPADSKDQQLDLWLAPSLEWYPVRLKFSDADGDFVDQVLESIKK</sequence>
<reference evidence="2 3" key="1">
    <citation type="submission" date="2018-05" db="EMBL/GenBank/DDBJ databases">
        <title>Genomic Encyclopedia of Type Strains, Phase IV (KMG-IV): sequencing the most valuable type-strain genomes for metagenomic binning, comparative biology and taxonomic classification.</title>
        <authorList>
            <person name="Goeker M."/>
        </authorList>
    </citation>
    <scope>NUCLEOTIDE SEQUENCE [LARGE SCALE GENOMIC DNA]</scope>
    <source>
        <strain evidence="2 3">DSM 19792</strain>
    </source>
</reference>
<comment type="caution">
    <text evidence="2">The sequence shown here is derived from an EMBL/GenBank/DDBJ whole genome shotgun (WGS) entry which is preliminary data.</text>
</comment>
<dbReference type="Proteomes" id="UP000247792">
    <property type="component" value="Unassembled WGS sequence"/>
</dbReference>
<feature type="chain" id="PRO_5016448404" evidence="1">
    <location>
        <begin position="24"/>
        <end position="248"/>
    </location>
</feature>
<dbReference type="OrthoDB" id="8526020at2"/>
<evidence type="ECO:0000313" key="2">
    <source>
        <dbReference type="EMBL" id="PXX41952.1"/>
    </source>
</evidence>
<keyword evidence="1" id="KW-0732">Signal</keyword>
<dbReference type="EMBL" id="QJKB01000006">
    <property type="protein sequence ID" value="PXX41952.1"/>
    <property type="molecule type" value="Genomic_DNA"/>
</dbReference>
<proteinExistence type="predicted"/>
<name>A0A318J5I2_9BURK</name>
<keyword evidence="3" id="KW-1185">Reference proteome</keyword>
<evidence type="ECO:0000313" key="3">
    <source>
        <dbReference type="Proteomes" id="UP000247792"/>
    </source>
</evidence>
<organism evidence="2 3">
    <name type="scientific">Undibacterium pigrum</name>
    <dbReference type="NCBI Taxonomy" id="401470"/>
    <lineage>
        <taxon>Bacteria</taxon>
        <taxon>Pseudomonadati</taxon>
        <taxon>Pseudomonadota</taxon>
        <taxon>Betaproteobacteria</taxon>
        <taxon>Burkholderiales</taxon>
        <taxon>Oxalobacteraceae</taxon>
        <taxon>Undibacterium</taxon>
    </lineage>
</organism>
<protein>
    <submittedName>
        <fullName evidence="2">Uncharacterized protein DUF3108</fullName>
    </submittedName>
</protein>
<dbReference type="InterPro" id="IPR021457">
    <property type="entry name" value="DUF3108"/>
</dbReference>
<feature type="signal peptide" evidence="1">
    <location>
        <begin position="1"/>
        <end position="23"/>
    </location>
</feature>
<dbReference type="Pfam" id="PF11306">
    <property type="entry name" value="DUF3108"/>
    <property type="match status" value="1"/>
</dbReference>
<accession>A0A318J5I2</accession>
<gene>
    <name evidence="2" type="ORF">DFR42_106131</name>
</gene>